<evidence type="ECO:0000313" key="9">
    <source>
        <dbReference type="EMBL" id="CUS04760.2"/>
    </source>
</evidence>
<dbReference type="GO" id="GO:0009086">
    <property type="term" value="P:methionine biosynthetic process"/>
    <property type="evidence" value="ECO:0007669"/>
    <property type="project" value="UniProtKB-KW"/>
</dbReference>
<evidence type="ECO:0000313" key="10">
    <source>
        <dbReference type="Proteomes" id="UP000215027"/>
    </source>
</evidence>
<feature type="active site" description="Proton acceptor" evidence="7">
    <location>
        <position position="245"/>
    </location>
</feature>
<dbReference type="GO" id="GO:0050661">
    <property type="term" value="F:NADP binding"/>
    <property type="evidence" value="ECO:0007669"/>
    <property type="project" value="InterPro"/>
</dbReference>
<sequence length="354" mass="38008">MNRIPVGVLGATGTVGQRFVQLLAEHPWFEVAVVTGSDRTVGRPYGEGVNWLMPGRVPARTAELIVQPTDTDLDLPGNPPVVFSALPTGEAKEWEPRFAAAGYAVVTNTSVFRMNPTVPLLIPEINPDHTCLIPTQRAENNWPGFIVASPNCSTTSAILPLKVFQEAFGVEAAMITTLQAISGAGYPGVSSMDIYDNVVPYIGGEDEKLENEPTKLLGDVRDGRMIRAGIAVSAQANRVPVVDGHLASVSVRLGRRATPDEAIAALRDWRPPAICAQLPSSPQELLIYRDEPDRPQPRRDRDAGDGLAWTVGKVRACPVLDVRYVALTHNTLRGAASGALLNAELLAVQGYIGN</sequence>
<feature type="domain" description="Semialdehyde dehydrogenase NAD-binding" evidence="8">
    <location>
        <begin position="5"/>
        <end position="133"/>
    </location>
</feature>
<keyword evidence="6" id="KW-0486">Methionine biosynthesis</keyword>
<name>A0A160T7B9_9CHLR</name>
<dbReference type="InterPro" id="IPR005676">
    <property type="entry name" value="Asp_semi-ald_DH_pep-lack"/>
</dbReference>
<dbReference type="Pfam" id="PF02774">
    <property type="entry name" value="Semialdhyde_dhC"/>
    <property type="match status" value="1"/>
</dbReference>
<dbReference type="InterPro" id="IPR012280">
    <property type="entry name" value="Semialdhyde_DH_dimer_dom"/>
</dbReference>
<keyword evidence="10" id="KW-1185">Reference proteome</keyword>
<evidence type="ECO:0000256" key="3">
    <source>
        <dbReference type="ARBA" id="ARBA00022697"/>
    </source>
</evidence>
<dbReference type="OrthoDB" id="9805684at2"/>
<dbReference type="CDD" id="cd18130">
    <property type="entry name" value="ASADH_C_arch_fung_like"/>
    <property type="match status" value="1"/>
</dbReference>
<reference evidence="9" key="1">
    <citation type="submission" date="2016-01" db="EMBL/GenBank/DDBJ databases">
        <authorList>
            <person name="Mcilroy J.S."/>
            <person name="Karst M S."/>
            <person name="Albertsen M."/>
        </authorList>
    </citation>
    <scope>NUCLEOTIDE SEQUENCE</scope>
    <source>
        <strain evidence="9">Cfx-K</strain>
    </source>
</reference>
<keyword evidence="5 9" id="KW-0560">Oxidoreductase</keyword>
<dbReference type="InterPro" id="IPR000534">
    <property type="entry name" value="Semialdehyde_DH_NAD-bd"/>
</dbReference>
<keyword evidence="3" id="KW-0791">Threonine biosynthesis</keyword>
<gene>
    <name evidence="9" type="primary">asd</name>
    <name evidence="9" type="ORF">CFX0092_A2882</name>
</gene>
<dbReference type="SMART" id="SM00859">
    <property type="entry name" value="Semialdhyde_dh"/>
    <property type="match status" value="1"/>
</dbReference>
<organism evidence="9 10">
    <name type="scientific">Candidatus Promineifilum breve</name>
    <dbReference type="NCBI Taxonomy" id="1806508"/>
    <lineage>
        <taxon>Bacteria</taxon>
        <taxon>Bacillati</taxon>
        <taxon>Chloroflexota</taxon>
        <taxon>Ardenticatenia</taxon>
        <taxon>Candidatus Promineifilales</taxon>
        <taxon>Candidatus Promineifilaceae</taxon>
        <taxon>Candidatus Promineifilum</taxon>
    </lineage>
</organism>
<dbReference type="EMBL" id="LN890655">
    <property type="protein sequence ID" value="CUS04760.2"/>
    <property type="molecule type" value="Genomic_DNA"/>
</dbReference>
<evidence type="ECO:0000256" key="4">
    <source>
        <dbReference type="ARBA" id="ARBA00022857"/>
    </source>
</evidence>
<evidence type="ECO:0000256" key="1">
    <source>
        <dbReference type="ARBA" id="ARBA00010584"/>
    </source>
</evidence>
<keyword evidence="4" id="KW-0521">NADP</keyword>
<dbReference type="GO" id="GO:0046983">
    <property type="term" value="F:protein dimerization activity"/>
    <property type="evidence" value="ECO:0007669"/>
    <property type="project" value="InterPro"/>
</dbReference>
<dbReference type="SUPFAM" id="SSF51735">
    <property type="entry name" value="NAD(P)-binding Rossmann-fold domains"/>
    <property type="match status" value="1"/>
</dbReference>
<comment type="similarity">
    <text evidence="1">Belongs to the aspartate-semialdehyde dehydrogenase family.</text>
</comment>
<dbReference type="CDD" id="cd02315">
    <property type="entry name" value="ScASADH_like_N"/>
    <property type="match status" value="1"/>
</dbReference>
<dbReference type="PIRSF" id="PIRSF000148">
    <property type="entry name" value="ASA_dh"/>
    <property type="match status" value="1"/>
</dbReference>
<dbReference type="FunFam" id="3.30.360.10:FF:000016">
    <property type="entry name" value="Probable aspartate-semialdehyde dehydrogenase"/>
    <property type="match status" value="1"/>
</dbReference>
<evidence type="ECO:0000256" key="5">
    <source>
        <dbReference type="ARBA" id="ARBA00023002"/>
    </source>
</evidence>
<dbReference type="NCBIfam" id="TIGR00978">
    <property type="entry name" value="asd_EA"/>
    <property type="match status" value="1"/>
</dbReference>
<dbReference type="PANTHER" id="PTHR46718:SF1">
    <property type="entry name" value="ASPARTATE-SEMIALDEHYDE DEHYDROGENASE"/>
    <property type="match status" value="1"/>
</dbReference>
<dbReference type="GO" id="GO:0009088">
    <property type="term" value="P:threonine biosynthetic process"/>
    <property type="evidence" value="ECO:0007669"/>
    <property type="project" value="UniProtKB-KW"/>
</dbReference>
<dbReference type="SUPFAM" id="SSF55347">
    <property type="entry name" value="Glyceraldehyde-3-phosphate dehydrogenase-like, C-terminal domain"/>
    <property type="match status" value="1"/>
</dbReference>
<accession>A0A160T7B9</accession>
<protein>
    <submittedName>
        <fullName evidence="9">Aspartate-semialdehyde dehydrogenase</fullName>
        <ecNumber evidence="9">1.2.1.11</ecNumber>
    </submittedName>
</protein>
<evidence type="ECO:0000256" key="6">
    <source>
        <dbReference type="ARBA" id="ARBA00023167"/>
    </source>
</evidence>
<dbReference type="GO" id="GO:0051287">
    <property type="term" value="F:NAD binding"/>
    <property type="evidence" value="ECO:0007669"/>
    <property type="project" value="InterPro"/>
</dbReference>
<feature type="active site" description="Acyl-thioester intermediate" evidence="7">
    <location>
        <position position="152"/>
    </location>
</feature>
<dbReference type="InterPro" id="IPR051823">
    <property type="entry name" value="ASADH-related"/>
</dbReference>
<proteinExistence type="inferred from homology"/>
<evidence type="ECO:0000256" key="2">
    <source>
        <dbReference type="ARBA" id="ARBA00022605"/>
    </source>
</evidence>
<dbReference type="Gene3D" id="3.30.360.10">
    <property type="entry name" value="Dihydrodipicolinate Reductase, domain 2"/>
    <property type="match status" value="1"/>
</dbReference>
<dbReference type="PANTHER" id="PTHR46718">
    <property type="entry name" value="ASPARTATE-SEMIALDEHYDE DEHYDROGENASE"/>
    <property type="match status" value="1"/>
</dbReference>
<dbReference type="Pfam" id="PF01118">
    <property type="entry name" value="Semialdhyde_dh"/>
    <property type="match status" value="1"/>
</dbReference>
<dbReference type="KEGG" id="pbf:CFX0092_A2882"/>
<dbReference type="GO" id="GO:0004073">
    <property type="term" value="F:aspartate-semialdehyde dehydrogenase activity"/>
    <property type="evidence" value="ECO:0007669"/>
    <property type="project" value="UniProtKB-EC"/>
</dbReference>
<dbReference type="NCBIfam" id="NF006416">
    <property type="entry name" value="PRK08664.1"/>
    <property type="match status" value="1"/>
</dbReference>
<dbReference type="AlphaFoldDB" id="A0A160T7B9"/>
<dbReference type="InterPro" id="IPR036291">
    <property type="entry name" value="NAD(P)-bd_dom_sf"/>
</dbReference>
<evidence type="ECO:0000256" key="7">
    <source>
        <dbReference type="PIRSR" id="PIRSR000148-1"/>
    </source>
</evidence>
<dbReference type="EC" id="1.2.1.11" evidence="9"/>
<dbReference type="RefSeq" id="WP_095044053.1">
    <property type="nucleotide sequence ID" value="NZ_LN890655.1"/>
</dbReference>
<evidence type="ECO:0000259" key="8">
    <source>
        <dbReference type="SMART" id="SM00859"/>
    </source>
</evidence>
<dbReference type="Gene3D" id="3.40.50.720">
    <property type="entry name" value="NAD(P)-binding Rossmann-like Domain"/>
    <property type="match status" value="1"/>
</dbReference>
<keyword evidence="2" id="KW-0028">Amino-acid biosynthesis</keyword>
<dbReference type="Proteomes" id="UP000215027">
    <property type="component" value="Chromosome I"/>
</dbReference>